<evidence type="ECO:0000313" key="1">
    <source>
        <dbReference type="EMBL" id="PXX49686.1"/>
    </source>
</evidence>
<organism evidence="1 2">
    <name type="scientific">Hungatella effluvii</name>
    <dbReference type="NCBI Taxonomy" id="1096246"/>
    <lineage>
        <taxon>Bacteria</taxon>
        <taxon>Bacillati</taxon>
        <taxon>Bacillota</taxon>
        <taxon>Clostridia</taxon>
        <taxon>Lachnospirales</taxon>
        <taxon>Lachnospiraceae</taxon>
        <taxon>Hungatella</taxon>
    </lineage>
</organism>
<accession>A0A2V3XZS2</accession>
<keyword evidence="2" id="KW-1185">Reference proteome</keyword>
<reference evidence="1 2" key="1">
    <citation type="submission" date="2018-05" db="EMBL/GenBank/DDBJ databases">
        <title>Genomic Encyclopedia of Type Strains, Phase IV (KMG-IV): sequencing the most valuable type-strain genomes for metagenomic binning, comparative biology and taxonomic classification.</title>
        <authorList>
            <person name="Goeker M."/>
        </authorList>
    </citation>
    <scope>NUCLEOTIDE SEQUENCE [LARGE SCALE GENOMIC DNA]</scope>
    <source>
        <strain evidence="1 2">DSM 24995</strain>
    </source>
</reference>
<dbReference type="AlphaFoldDB" id="A0A2V3XZS2"/>
<protein>
    <submittedName>
        <fullName evidence="1">Uncharacterized protein</fullName>
    </submittedName>
</protein>
<dbReference type="Proteomes" id="UP000248057">
    <property type="component" value="Unassembled WGS sequence"/>
</dbReference>
<dbReference type="EMBL" id="QJKD01000013">
    <property type="protein sequence ID" value="PXX49686.1"/>
    <property type="molecule type" value="Genomic_DNA"/>
</dbReference>
<sequence length="39" mass="4867">MNIKDFKKGQNAYVFTGRRLLFKEENVLNYYFEKMDKWT</sequence>
<evidence type="ECO:0000313" key="2">
    <source>
        <dbReference type="Proteomes" id="UP000248057"/>
    </source>
</evidence>
<name>A0A2V3XZS2_9FIRM</name>
<gene>
    <name evidence="1" type="ORF">DFR60_11371</name>
</gene>
<comment type="caution">
    <text evidence="1">The sequence shown here is derived from an EMBL/GenBank/DDBJ whole genome shotgun (WGS) entry which is preliminary data.</text>
</comment>
<proteinExistence type="predicted"/>